<keyword evidence="1" id="KW-0472">Membrane</keyword>
<protein>
    <submittedName>
        <fullName evidence="2">Uncharacterized protein</fullName>
    </submittedName>
</protein>
<dbReference type="VEuPathDB" id="FungiDB:CC77DRAFT_31650"/>
<keyword evidence="3" id="KW-1185">Reference proteome</keyword>
<dbReference type="AlphaFoldDB" id="A0A177E3E5"/>
<organism evidence="2 3">
    <name type="scientific">Alternaria alternata</name>
    <name type="common">Alternaria rot fungus</name>
    <name type="synonym">Torula alternata</name>
    <dbReference type="NCBI Taxonomy" id="5599"/>
    <lineage>
        <taxon>Eukaryota</taxon>
        <taxon>Fungi</taxon>
        <taxon>Dikarya</taxon>
        <taxon>Ascomycota</taxon>
        <taxon>Pezizomycotina</taxon>
        <taxon>Dothideomycetes</taxon>
        <taxon>Pleosporomycetidae</taxon>
        <taxon>Pleosporales</taxon>
        <taxon>Pleosporineae</taxon>
        <taxon>Pleosporaceae</taxon>
        <taxon>Alternaria</taxon>
        <taxon>Alternaria sect. Alternaria</taxon>
        <taxon>Alternaria alternata complex</taxon>
    </lineage>
</organism>
<dbReference type="GeneID" id="29116812"/>
<feature type="transmembrane region" description="Helical" evidence="1">
    <location>
        <begin position="56"/>
        <end position="74"/>
    </location>
</feature>
<gene>
    <name evidence="2" type="ORF">CC77DRAFT_31650</name>
</gene>
<dbReference type="Proteomes" id="UP000077248">
    <property type="component" value="Unassembled WGS sequence"/>
</dbReference>
<dbReference type="RefSeq" id="XP_018391647.1">
    <property type="nucleotide sequence ID" value="XM_018531218.1"/>
</dbReference>
<keyword evidence="1" id="KW-0812">Transmembrane</keyword>
<reference evidence="2 3" key="1">
    <citation type="submission" date="2016-05" db="EMBL/GenBank/DDBJ databases">
        <title>Comparative analysis of secretome profiles of manganese(II)-oxidizing ascomycete fungi.</title>
        <authorList>
            <consortium name="DOE Joint Genome Institute"/>
            <person name="Zeiner C.A."/>
            <person name="Purvine S.O."/>
            <person name="Zink E.M."/>
            <person name="Wu S."/>
            <person name="Pasa-Tolic L."/>
            <person name="Chaput D.L."/>
            <person name="Haridas S."/>
            <person name="Grigoriev I.V."/>
            <person name="Santelli C.M."/>
            <person name="Hansel C.M."/>
        </authorList>
    </citation>
    <scope>NUCLEOTIDE SEQUENCE [LARGE SCALE GENOMIC DNA]</scope>
    <source>
        <strain evidence="2 3">SRC1lrK2f</strain>
    </source>
</reference>
<dbReference type="EMBL" id="KV441469">
    <property type="protein sequence ID" value="OAG26226.1"/>
    <property type="molecule type" value="Genomic_DNA"/>
</dbReference>
<dbReference type="KEGG" id="aalt:CC77DRAFT_31650"/>
<name>A0A177E3E5_ALTAL</name>
<keyword evidence="1" id="KW-1133">Transmembrane helix</keyword>
<evidence type="ECO:0000256" key="1">
    <source>
        <dbReference type="SAM" id="Phobius"/>
    </source>
</evidence>
<accession>A0A177E3E5</accession>
<sequence length="129" mass="14215">MTYSVDMRFCNVHVGSFWGSTSLLFFRVSTILFAVGESKGRDDIARCHAPGTMQGTLIPMAVIVGMGFVGNAIGGRWRARRVMHGEFVIDRSIASAFFSSGRSVVLSHINQEKRIRGGPQSHALRIERS</sequence>
<evidence type="ECO:0000313" key="2">
    <source>
        <dbReference type="EMBL" id="OAG26226.1"/>
    </source>
</evidence>
<evidence type="ECO:0000313" key="3">
    <source>
        <dbReference type="Proteomes" id="UP000077248"/>
    </source>
</evidence>
<feature type="transmembrane region" description="Helical" evidence="1">
    <location>
        <begin position="12"/>
        <end position="36"/>
    </location>
</feature>
<proteinExistence type="predicted"/>